<dbReference type="SMART" id="SM00651">
    <property type="entry name" value="Sm"/>
    <property type="match status" value="1"/>
</dbReference>
<comment type="caution">
    <text evidence="2">The sequence shown here is derived from an EMBL/GenBank/DDBJ whole genome shotgun (WGS) entry which is preliminary data.</text>
</comment>
<reference evidence="2 3" key="1">
    <citation type="submission" date="2018-10" db="EMBL/GenBank/DDBJ databases">
        <title>A high-quality apple genome assembly.</title>
        <authorList>
            <person name="Hu J."/>
        </authorList>
    </citation>
    <scope>NUCLEOTIDE SEQUENCE [LARGE SCALE GENOMIC DNA]</scope>
    <source>
        <strain evidence="3">cv. HFTH1</strain>
        <tissue evidence="2">Young leaf</tissue>
    </source>
</reference>
<dbReference type="PANTHER" id="PTHR10701:SF26">
    <property type="entry name" value="SMALL NUCLEAR RIBONUCLEOPROTEIN-ASSOCIATED PROTEIN"/>
    <property type="match status" value="1"/>
</dbReference>
<dbReference type="GO" id="GO:0005685">
    <property type="term" value="C:U1 snRNP"/>
    <property type="evidence" value="ECO:0007669"/>
    <property type="project" value="TreeGrafter"/>
</dbReference>
<dbReference type="InterPro" id="IPR001163">
    <property type="entry name" value="Sm_dom_euk/arc"/>
</dbReference>
<dbReference type="Pfam" id="PF01423">
    <property type="entry name" value="LSM"/>
    <property type="match status" value="1"/>
</dbReference>
<evidence type="ECO:0000259" key="1">
    <source>
        <dbReference type="SMART" id="SM00651"/>
    </source>
</evidence>
<proteinExistence type="predicted"/>
<organism evidence="2 3">
    <name type="scientific">Malus domestica</name>
    <name type="common">Apple</name>
    <name type="synonym">Pyrus malus</name>
    <dbReference type="NCBI Taxonomy" id="3750"/>
    <lineage>
        <taxon>Eukaryota</taxon>
        <taxon>Viridiplantae</taxon>
        <taxon>Streptophyta</taxon>
        <taxon>Embryophyta</taxon>
        <taxon>Tracheophyta</taxon>
        <taxon>Spermatophyta</taxon>
        <taxon>Magnoliopsida</taxon>
        <taxon>eudicotyledons</taxon>
        <taxon>Gunneridae</taxon>
        <taxon>Pentapetalae</taxon>
        <taxon>rosids</taxon>
        <taxon>fabids</taxon>
        <taxon>Rosales</taxon>
        <taxon>Rosaceae</taxon>
        <taxon>Amygdaloideae</taxon>
        <taxon>Maleae</taxon>
        <taxon>Malus</taxon>
    </lineage>
</organism>
<feature type="domain" description="Sm" evidence="1">
    <location>
        <begin position="7"/>
        <end position="84"/>
    </location>
</feature>
<dbReference type="GO" id="GO:0005737">
    <property type="term" value="C:cytoplasm"/>
    <property type="evidence" value="ECO:0007669"/>
    <property type="project" value="TreeGrafter"/>
</dbReference>
<dbReference type="AlphaFoldDB" id="A0A498JX36"/>
<dbReference type="GO" id="GO:0005682">
    <property type="term" value="C:U5 snRNP"/>
    <property type="evidence" value="ECO:0007669"/>
    <property type="project" value="TreeGrafter"/>
</dbReference>
<evidence type="ECO:0000313" key="2">
    <source>
        <dbReference type="EMBL" id="RXI00450.1"/>
    </source>
</evidence>
<name>A0A498JX36_MALDO</name>
<dbReference type="PANTHER" id="PTHR10701">
    <property type="entry name" value="SMALL NUCLEAR RIBONUCLEOPROTEIN-ASSOCIATED PROTEIN B AND N"/>
    <property type="match status" value="1"/>
</dbReference>
<accession>A0A498JX36</accession>
<dbReference type="CDD" id="cd01717">
    <property type="entry name" value="Sm_B"/>
    <property type="match status" value="1"/>
</dbReference>
<keyword evidence="3" id="KW-1185">Reference proteome</keyword>
<dbReference type="EMBL" id="RDQH01000330">
    <property type="protein sequence ID" value="RXI00450.1"/>
    <property type="molecule type" value="Genomic_DNA"/>
</dbReference>
<dbReference type="Proteomes" id="UP000290289">
    <property type="component" value="Chromosome 4"/>
</dbReference>
<protein>
    <recommendedName>
        <fullName evidence="1">Sm domain-containing protein</fullName>
    </recommendedName>
</protein>
<dbReference type="GO" id="GO:0000398">
    <property type="term" value="P:mRNA splicing, via spliceosome"/>
    <property type="evidence" value="ECO:0007669"/>
    <property type="project" value="TreeGrafter"/>
</dbReference>
<dbReference type="Gene3D" id="2.30.30.100">
    <property type="match status" value="1"/>
</dbReference>
<dbReference type="InterPro" id="IPR010920">
    <property type="entry name" value="LSM_dom_sf"/>
</dbReference>
<gene>
    <name evidence="2" type="ORF">DVH24_000684</name>
</gene>
<dbReference type="GO" id="GO:0005686">
    <property type="term" value="C:U2 snRNP"/>
    <property type="evidence" value="ECO:0007669"/>
    <property type="project" value="TreeGrafter"/>
</dbReference>
<dbReference type="GO" id="GO:0071004">
    <property type="term" value="C:U2-type prespliceosome"/>
    <property type="evidence" value="ECO:0007669"/>
    <property type="project" value="TreeGrafter"/>
</dbReference>
<evidence type="ECO:0000313" key="3">
    <source>
        <dbReference type="Proteomes" id="UP000290289"/>
    </source>
</evidence>
<dbReference type="GO" id="GO:0005687">
    <property type="term" value="C:U4 snRNP"/>
    <property type="evidence" value="ECO:0007669"/>
    <property type="project" value="TreeGrafter"/>
</dbReference>
<dbReference type="InterPro" id="IPR050914">
    <property type="entry name" value="snRNP_SmB/NAA38-like"/>
</dbReference>
<sequence length="348" mass="39054">MSMSKISKMLQFINYQMRVTIQDCRRLVGKFIAFDHHMNLVLGDYEEFHKLPPLKGKKTKEECDDRRTLGLVILHDEEVVSMTVKGPHSQEESCAKTTSAAALARSWFGPRPQAQPGLSDPVRGVGGPAPWHDATPDFTLANSIFEQPRQRGLGRREEDGGLAFDSKDICPISLSRLSLISLFSPSSLHRENTHTHHRTHAPISLREEETSLIITSSSFSLPLVPATPVKPGKELRRVSIFFLDEFKPGVSTPNSGDLGGFSGHLWPFHDERKGCVWLLAGAVKLRWFVLRRDHASQASSNGKRALGQSRESSPKALAQIPFNCLRAIRIKPLAQAQNLFRFYYFFLN</sequence>
<dbReference type="GO" id="GO:0070990">
    <property type="term" value="F:snRNP binding"/>
    <property type="evidence" value="ECO:0007669"/>
    <property type="project" value="TreeGrafter"/>
</dbReference>
<dbReference type="STRING" id="3750.A0A498JX36"/>
<dbReference type="GO" id="GO:0046540">
    <property type="term" value="C:U4/U6 x U5 tri-snRNP complex"/>
    <property type="evidence" value="ECO:0007669"/>
    <property type="project" value="TreeGrafter"/>
</dbReference>
<dbReference type="SUPFAM" id="SSF50182">
    <property type="entry name" value="Sm-like ribonucleoproteins"/>
    <property type="match status" value="1"/>
</dbReference>
<dbReference type="GO" id="GO:0071013">
    <property type="term" value="C:catalytic step 2 spliceosome"/>
    <property type="evidence" value="ECO:0007669"/>
    <property type="project" value="TreeGrafter"/>
</dbReference>